<dbReference type="InterPro" id="IPR027417">
    <property type="entry name" value="P-loop_NTPase"/>
</dbReference>
<feature type="transmembrane region" description="Helical" evidence="2">
    <location>
        <begin position="189"/>
        <end position="208"/>
    </location>
</feature>
<proteinExistence type="predicted"/>
<accession>A0A1T0CDF8</accession>
<dbReference type="RefSeq" id="WP_078307758.1">
    <property type="nucleotide sequence ID" value="NZ_CP147511.1"/>
</dbReference>
<feature type="coiled-coil region" evidence="1">
    <location>
        <begin position="254"/>
        <end position="283"/>
    </location>
</feature>
<reference evidence="4 5" key="1">
    <citation type="submission" date="2017-02" db="EMBL/GenBank/DDBJ databases">
        <title>Draft genome sequence of Moraxella lincolnii CCUG 9405T type strain.</title>
        <authorList>
            <person name="Salva-Serra F."/>
            <person name="Engstrom-Jakobsson H."/>
            <person name="Thorell K."/>
            <person name="Jaen-Luchoro D."/>
            <person name="Gonzales-Siles L."/>
            <person name="Karlsson R."/>
            <person name="Yazdan S."/>
            <person name="Boulund F."/>
            <person name="Johnning A."/>
            <person name="Engstrand L."/>
            <person name="Kristiansson E."/>
            <person name="Moore E."/>
        </authorList>
    </citation>
    <scope>NUCLEOTIDE SEQUENCE [LARGE SCALE GENOMIC DNA]</scope>
    <source>
        <strain evidence="4 5">CCUG 9405</strain>
    </source>
</reference>
<dbReference type="OrthoDB" id="8809170at2"/>
<gene>
    <name evidence="4" type="ORF">B0682_07050</name>
</gene>
<keyword evidence="5" id="KW-1185">Reference proteome</keyword>
<evidence type="ECO:0000259" key="3">
    <source>
        <dbReference type="Pfam" id="PF05707"/>
    </source>
</evidence>
<evidence type="ECO:0000256" key="2">
    <source>
        <dbReference type="SAM" id="Phobius"/>
    </source>
</evidence>
<name>A0A1T0CDF8_9GAMM</name>
<dbReference type="Proteomes" id="UP000191094">
    <property type="component" value="Unassembled WGS sequence"/>
</dbReference>
<evidence type="ECO:0000256" key="1">
    <source>
        <dbReference type="SAM" id="Coils"/>
    </source>
</evidence>
<dbReference type="AlphaFoldDB" id="A0A1T0CDF8"/>
<dbReference type="Pfam" id="PF05707">
    <property type="entry name" value="Zot"/>
    <property type="match status" value="1"/>
</dbReference>
<protein>
    <recommendedName>
        <fullName evidence="3">Zona occludens toxin N-terminal domain-containing protein</fullName>
    </recommendedName>
</protein>
<comment type="caution">
    <text evidence="4">The sequence shown here is derived from an EMBL/GenBank/DDBJ whole genome shotgun (WGS) entry which is preliminary data.</text>
</comment>
<sequence>MITLITGTPGAGKTLYAVSKIIEYTKQNEKLLQEGKEPRTIYSDIDGLNIKGVEPAPDDWRDTPDGSIIFYDEIQQRNEFKKSRFENEVCDALQVHRHTGHDIYGITQFPVLLHPSFRAVVGVHLHLHRGWGLTAATVYQWAYCVDAPNAPSNKKLAEHTFRFNYPKDLYKYYKSATQHTHKARIPKRIFAGIAGILLMGYFAYNLLFKQNNFLTTLYGKEQTVKVQENPYQQTTLSVNTEQQQAEKIQNQQYETQLQTDIDKLNQEIQKIQLEQQLAQLKQQSQPANVISFGGKCKTYSQSGQHIPMPLDECMQYANGEKPLFKQSVDAQFMANNY</sequence>
<dbReference type="InterPro" id="IPR008900">
    <property type="entry name" value="Zot_N"/>
</dbReference>
<evidence type="ECO:0000313" key="5">
    <source>
        <dbReference type="Proteomes" id="UP000191094"/>
    </source>
</evidence>
<keyword evidence="2" id="KW-0812">Transmembrane</keyword>
<dbReference type="Gene3D" id="3.40.50.300">
    <property type="entry name" value="P-loop containing nucleotide triphosphate hydrolases"/>
    <property type="match status" value="1"/>
</dbReference>
<dbReference type="EMBL" id="MUYT01000008">
    <property type="protein sequence ID" value="OOS20372.1"/>
    <property type="molecule type" value="Genomic_DNA"/>
</dbReference>
<keyword evidence="2" id="KW-1133">Transmembrane helix</keyword>
<keyword evidence="1" id="KW-0175">Coiled coil</keyword>
<evidence type="ECO:0000313" key="4">
    <source>
        <dbReference type="EMBL" id="OOS20372.1"/>
    </source>
</evidence>
<keyword evidence="2" id="KW-0472">Membrane</keyword>
<feature type="domain" description="Zona occludens toxin N-terminal" evidence="3">
    <location>
        <begin position="61"/>
        <end position="179"/>
    </location>
</feature>
<organism evidence="4 5">
    <name type="scientific">Lwoffella lincolnii</name>
    <dbReference type="NCBI Taxonomy" id="90241"/>
    <lineage>
        <taxon>Bacteria</taxon>
        <taxon>Pseudomonadati</taxon>
        <taxon>Pseudomonadota</taxon>
        <taxon>Gammaproteobacteria</taxon>
        <taxon>Moraxellales</taxon>
        <taxon>Moraxellaceae</taxon>
        <taxon>Lwoffella</taxon>
    </lineage>
</organism>
<dbReference type="STRING" id="90241.B0682_07050"/>